<evidence type="ECO:0000313" key="1">
    <source>
        <dbReference type="EMBL" id="EGT56104.1"/>
    </source>
</evidence>
<accession>G0PH79</accession>
<dbReference type="Proteomes" id="UP000008068">
    <property type="component" value="Unassembled WGS sequence"/>
</dbReference>
<name>G0PH79_CAEBE</name>
<keyword evidence="2" id="KW-1185">Reference proteome</keyword>
<organism evidence="2">
    <name type="scientific">Caenorhabditis brenneri</name>
    <name type="common">Nematode worm</name>
    <dbReference type="NCBI Taxonomy" id="135651"/>
    <lineage>
        <taxon>Eukaryota</taxon>
        <taxon>Metazoa</taxon>
        <taxon>Ecdysozoa</taxon>
        <taxon>Nematoda</taxon>
        <taxon>Chromadorea</taxon>
        <taxon>Rhabditida</taxon>
        <taxon>Rhabditina</taxon>
        <taxon>Rhabditomorpha</taxon>
        <taxon>Rhabditoidea</taxon>
        <taxon>Rhabditidae</taxon>
        <taxon>Peloderinae</taxon>
        <taxon>Caenorhabditis</taxon>
    </lineage>
</organism>
<sequence>MLQNIFINPLELQLLWKKKYWHSSYTQKLQKFGESKGFLPKTSKPYNPFAGWFGFDHIGVFNEKHSSSGLVYEKNSGEDQILNPLIFI</sequence>
<proteinExistence type="predicted"/>
<protein>
    <submittedName>
        <fullName evidence="1">Uncharacterized protein</fullName>
    </submittedName>
</protein>
<gene>
    <name evidence="1" type="ORF">CAEBREN_01127</name>
</gene>
<dbReference type="EMBL" id="GL380465">
    <property type="protein sequence ID" value="EGT56104.1"/>
    <property type="molecule type" value="Genomic_DNA"/>
</dbReference>
<dbReference type="HOGENOM" id="CLU_2471069_0_0_1"/>
<dbReference type="InParanoid" id="G0PH79"/>
<dbReference type="eggNOG" id="KOG3603">
    <property type="taxonomic scope" value="Eukaryota"/>
</dbReference>
<dbReference type="AlphaFoldDB" id="G0PH79"/>
<evidence type="ECO:0000313" key="2">
    <source>
        <dbReference type="Proteomes" id="UP000008068"/>
    </source>
</evidence>
<dbReference type="STRING" id="135651.G0PH79"/>
<reference evidence="2" key="1">
    <citation type="submission" date="2011-07" db="EMBL/GenBank/DDBJ databases">
        <authorList>
            <consortium name="Caenorhabditis brenneri Sequencing and Analysis Consortium"/>
            <person name="Wilson R.K."/>
        </authorList>
    </citation>
    <scope>NUCLEOTIDE SEQUENCE [LARGE SCALE GENOMIC DNA]</scope>
    <source>
        <strain evidence="2">PB2801</strain>
    </source>
</reference>